<comment type="caution">
    <text evidence="2">The sequence shown here is derived from an EMBL/GenBank/DDBJ whole genome shotgun (WGS) entry which is preliminary data.</text>
</comment>
<dbReference type="InterPro" id="IPR036515">
    <property type="entry name" value="Transposase_17_sf"/>
</dbReference>
<protein>
    <submittedName>
        <fullName evidence="2">IS200/IS605 family transposase</fullName>
    </submittedName>
</protein>
<keyword evidence="3" id="KW-1185">Reference proteome</keyword>
<dbReference type="SMART" id="SM01321">
    <property type="entry name" value="Y1_Tnp"/>
    <property type="match status" value="1"/>
</dbReference>
<dbReference type="OrthoDB" id="9797997at2"/>
<dbReference type="GO" id="GO:0004803">
    <property type="term" value="F:transposase activity"/>
    <property type="evidence" value="ECO:0007669"/>
    <property type="project" value="InterPro"/>
</dbReference>
<evidence type="ECO:0000259" key="1">
    <source>
        <dbReference type="SMART" id="SM01321"/>
    </source>
</evidence>
<dbReference type="Proteomes" id="UP000247903">
    <property type="component" value="Unassembled WGS sequence"/>
</dbReference>
<dbReference type="PANTHER" id="PTHR33360">
    <property type="entry name" value="TRANSPOSASE FOR INSERTION SEQUENCE ELEMENT IS200"/>
    <property type="match status" value="1"/>
</dbReference>
<dbReference type="GO" id="GO:0006313">
    <property type="term" value="P:DNA transposition"/>
    <property type="evidence" value="ECO:0007669"/>
    <property type="project" value="InterPro"/>
</dbReference>
<dbReference type="AlphaFoldDB" id="A0A2V4BRW2"/>
<gene>
    <name evidence="2" type="primary">tnpA</name>
    <name evidence="2" type="ORF">DMB65_08115</name>
</gene>
<dbReference type="GO" id="GO:0003677">
    <property type="term" value="F:DNA binding"/>
    <property type="evidence" value="ECO:0007669"/>
    <property type="project" value="InterPro"/>
</dbReference>
<name>A0A2V4BRW2_9FLAO</name>
<dbReference type="RefSeq" id="WP_110306145.1">
    <property type="nucleotide sequence ID" value="NZ_QJHK01000005.1"/>
</dbReference>
<dbReference type="PANTHER" id="PTHR33360:SF2">
    <property type="entry name" value="TRANSPOSASE FOR INSERTION SEQUENCE ELEMENT IS200"/>
    <property type="match status" value="1"/>
</dbReference>
<proteinExistence type="predicted"/>
<organism evidence="2 3">
    <name type="scientific">Flavobacterium cheongpyeongense</name>
    <dbReference type="NCBI Taxonomy" id="2212651"/>
    <lineage>
        <taxon>Bacteria</taxon>
        <taxon>Pseudomonadati</taxon>
        <taxon>Bacteroidota</taxon>
        <taxon>Flavobacteriia</taxon>
        <taxon>Flavobacteriales</taxon>
        <taxon>Flavobacteriaceae</taxon>
        <taxon>Flavobacterium</taxon>
    </lineage>
</organism>
<dbReference type="Pfam" id="PF01797">
    <property type="entry name" value="Y1_Tnp"/>
    <property type="match status" value="1"/>
</dbReference>
<dbReference type="EMBL" id="QJHK01000005">
    <property type="protein sequence ID" value="PXY41357.1"/>
    <property type="molecule type" value="Genomic_DNA"/>
</dbReference>
<dbReference type="SUPFAM" id="SSF143422">
    <property type="entry name" value="Transposase IS200-like"/>
    <property type="match status" value="1"/>
</dbReference>
<feature type="domain" description="Transposase IS200-like" evidence="1">
    <location>
        <begin position="3"/>
        <end position="118"/>
    </location>
</feature>
<evidence type="ECO:0000313" key="3">
    <source>
        <dbReference type="Proteomes" id="UP000247903"/>
    </source>
</evidence>
<dbReference type="NCBIfam" id="NF033573">
    <property type="entry name" value="transpos_IS200"/>
    <property type="match status" value="1"/>
</dbReference>
<sequence length="146" mass="17732">MPFIKVYIHFVWSTKNRQPFLATKELRLKMWNHIRENANEKGIFVDFINGYSDHCHCLVSLGVDQTIQKTIQLIKGESSFWFNNQKLILEKFQWQDEYFAVSVSESMIDKVRNYIKNQEEHHSKKTFQEEYDEFFKKYGFQKFDDK</sequence>
<dbReference type="Gene3D" id="3.30.70.1290">
    <property type="entry name" value="Transposase IS200-like"/>
    <property type="match status" value="1"/>
</dbReference>
<dbReference type="InterPro" id="IPR002686">
    <property type="entry name" value="Transposase_17"/>
</dbReference>
<reference evidence="2 3" key="1">
    <citation type="submission" date="2018-05" db="EMBL/GenBank/DDBJ databases">
        <title>Flavobacterium sp. strain IMCC34759, incomplete genome.</title>
        <authorList>
            <person name="Joung Y."/>
            <person name="Cho J."/>
        </authorList>
    </citation>
    <scope>NUCLEOTIDE SEQUENCE [LARGE SCALE GENOMIC DNA]</scope>
    <source>
        <strain evidence="2 3">IMCC34759</strain>
    </source>
</reference>
<accession>A0A2V4BRW2</accession>
<evidence type="ECO:0000313" key="2">
    <source>
        <dbReference type="EMBL" id="PXY41357.1"/>
    </source>
</evidence>